<dbReference type="GO" id="GO:0050650">
    <property type="term" value="P:chondroitin sulfate proteoglycan biosynthetic process"/>
    <property type="evidence" value="ECO:0007669"/>
    <property type="project" value="TreeGrafter"/>
</dbReference>
<comment type="subcellular location">
    <subcellularLocation>
        <location evidence="1">Golgi apparatus membrane</location>
        <topology evidence="1">Single-pass type II membrane protein</topology>
    </subcellularLocation>
</comment>
<evidence type="ECO:0000256" key="6">
    <source>
        <dbReference type="ARBA" id="ARBA00022676"/>
    </source>
</evidence>
<name>A0AAD8ZGJ3_9TELE</name>
<feature type="region of interest" description="Disordered" evidence="14">
    <location>
        <begin position="575"/>
        <end position="647"/>
    </location>
</feature>
<comment type="pathway">
    <text evidence="2">Glycan metabolism; chondroitin sulfate biosynthesis.</text>
</comment>
<evidence type="ECO:0000256" key="2">
    <source>
        <dbReference type="ARBA" id="ARBA00004840"/>
    </source>
</evidence>
<feature type="compositionally biased region" description="Basic and acidic residues" evidence="14">
    <location>
        <begin position="167"/>
        <end position="179"/>
    </location>
</feature>
<keyword evidence="12" id="KW-0325">Glycoprotein</keyword>
<feature type="compositionally biased region" description="Basic and acidic residues" evidence="14">
    <location>
        <begin position="258"/>
        <end position="274"/>
    </location>
</feature>
<feature type="compositionally biased region" description="Acidic residues" evidence="14">
    <location>
        <begin position="135"/>
        <end position="156"/>
    </location>
</feature>
<sequence length="1273" mass="134714">MQLRILQQHSGLTTDQSVNDKLTAVNWQAQPTIAAPLHCCSDLITPSVCVLYKLQQIDRMNQGRGRERYLRLNGRYSERAFLVHKLLGNVGLCGYADACGSFSRSRQVMTVMVTMIMMVIMVKMAVIVVMVDDSDDGDNSDDGDDEGGDGDGEGGDGDGGGVIGPTGHERSHAFLDKNPRSLHLNSQTPTELHSGEGEDRVPNIRGVPNPSVYLVLGELHRKPPKKRTAAELAWLILQPSAFPRHHWQPPTSWEKEEEQERGVEGARRREEEPASRSTAPTVGTRQWLHAAFRVKMVGTPCARKLARRSRSALIAALTVLLVQTLIVWNFSSLDSGEDGDDGGNGREKRDRIGINKAYSEYSRSGFQRRHHQPPLGRAAIRHKQQPTHYDFNGQPSNVIIQTIGMQVFDRAVRGNCEHQRYAGTGLPLRGGYAALPAVPGDGCPERQPCGEEAALLLVGGGVDGGHVDLGQGQGNLRCLRSLGSRRSPEQVPGCSRGTDQGLSVRGAISARVPKQRARSAALRLTGVTVRGAGTTRLAALSCQVGSGRGLGHDSLPFAYCNPIVFVRRVLQKSQSSRTAHQCPETLHGTLSRESGVRRRMRENEGKAPGRERGKKTEAETNAKSESQRQRKRETAGEPGTTEVCVGSCSVERGGGGSGPVAFSQAQGSGVEPPMGSLPSRFVCALQDGYYSHRPKEKVRIDSNNENSVPKDFENIDNSNFGARSQTPRPAPAKRKQELLERAHAQRTPPRGSDEAARDAPLGGGNPDRARPGSGPTPQPHPHRHRVQQAKRTPPPAPDIKYDQPPKCEITGKEAISALSRAKTKECRQQIAEVYCRHKEKQLMPEKVTRYCPLEGKANMNLHWEEDSMETVPAVPVRIAFVLVVHGRASRQVQRLFKAIYHTSHFYYIHVDQFGLVFDRLVLCCTCPHENKYISMSQWRGAGVGPGPAGAVLTGLGPGPAGAVLTGLGPGPAVAVLTGLGPGPAGAVLTGLGPGPAGAVLPGLGPGPAGAVLPGLGPGLAGAVLPGLGPGPAGAVLTGLGPGPAGAVLTGLGAGPAVAVLTGLGPGPAGAVLTGLGPGPAGAVLPGLGPGPAGAVLPGLGPGPARAVLPGLGPGPAREVLPGLGPGPAGAVLTGLGPGPAGAVLPGLGSGPAGAVLTGLGPEPNLNKSYVVSKVIQFSGIKPHICRSNYLHRQMVALASQYPNVRVTPWRMSTIWGGASLLSMYLQSMQDLLATADWPWDFFINLSAADYPIRCTDIQLCYMVVVVPTVYQFP</sequence>
<proteinExistence type="inferred from homology"/>
<dbReference type="Pfam" id="PF02485">
    <property type="entry name" value="Branch"/>
    <property type="match status" value="1"/>
</dbReference>
<evidence type="ECO:0000256" key="11">
    <source>
        <dbReference type="ARBA" id="ARBA00023157"/>
    </source>
</evidence>
<dbReference type="GO" id="GO:0046872">
    <property type="term" value="F:metal ion binding"/>
    <property type="evidence" value="ECO:0007669"/>
    <property type="project" value="UniProtKB-KW"/>
</dbReference>
<dbReference type="PANTHER" id="PTHR46025:SF2">
    <property type="entry name" value="XYLOSYLTRANSFERASE 1"/>
    <property type="match status" value="1"/>
</dbReference>
<dbReference type="InterPro" id="IPR003406">
    <property type="entry name" value="Glyco_trans_14"/>
</dbReference>
<comment type="pathway">
    <text evidence="3">Glycan metabolism; heparan sulfate biosynthesis.</text>
</comment>
<keyword evidence="10 15" id="KW-0472">Membrane</keyword>
<gene>
    <name evidence="16" type="ORF">P4O66_007357</name>
</gene>
<keyword evidence="8" id="KW-0479">Metal-binding</keyword>
<comment type="catalytic activity">
    <reaction evidence="13">
        <text>UDP-alpha-D-xylose + L-seryl-[protein] = 3-O-(beta-D-xylosyl)-L-seryl-[protein] + UDP + H(+)</text>
        <dbReference type="Rhea" id="RHEA:50192"/>
        <dbReference type="Rhea" id="RHEA-COMP:9863"/>
        <dbReference type="Rhea" id="RHEA-COMP:12567"/>
        <dbReference type="ChEBI" id="CHEBI:15378"/>
        <dbReference type="ChEBI" id="CHEBI:29999"/>
        <dbReference type="ChEBI" id="CHEBI:57632"/>
        <dbReference type="ChEBI" id="CHEBI:58223"/>
        <dbReference type="ChEBI" id="CHEBI:132085"/>
        <dbReference type="EC" id="2.4.2.26"/>
    </reaction>
</comment>
<evidence type="ECO:0000256" key="10">
    <source>
        <dbReference type="ARBA" id="ARBA00023136"/>
    </source>
</evidence>
<feature type="compositionally biased region" description="Basic and acidic residues" evidence="14">
    <location>
        <begin position="734"/>
        <end position="743"/>
    </location>
</feature>
<keyword evidence="7" id="KW-0808">Transferase</keyword>
<comment type="similarity">
    <text evidence="4">Belongs to the glycosyltransferase 14 family. XylT subfamily.</text>
</comment>
<keyword evidence="6" id="KW-0328">Glycosyltransferase</keyword>
<keyword evidence="9" id="KW-0333">Golgi apparatus</keyword>
<feature type="region of interest" description="Disordered" evidence="14">
    <location>
        <begin position="245"/>
        <end position="282"/>
    </location>
</feature>
<dbReference type="GO" id="GO:0030158">
    <property type="term" value="F:protein xylosyltransferase activity"/>
    <property type="evidence" value="ECO:0007669"/>
    <property type="project" value="UniProtKB-EC"/>
</dbReference>
<evidence type="ECO:0000256" key="15">
    <source>
        <dbReference type="SAM" id="Phobius"/>
    </source>
</evidence>
<comment type="caution">
    <text evidence="16">The sequence shown here is derived from an EMBL/GenBank/DDBJ whole genome shotgun (WGS) entry which is preliminary data.</text>
</comment>
<keyword evidence="17" id="KW-1185">Reference proteome</keyword>
<evidence type="ECO:0000256" key="1">
    <source>
        <dbReference type="ARBA" id="ARBA00004323"/>
    </source>
</evidence>
<evidence type="ECO:0000256" key="7">
    <source>
        <dbReference type="ARBA" id="ARBA00022679"/>
    </source>
</evidence>
<feature type="compositionally biased region" description="Polar residues" evidence="14">
    <location>
        <begin position="715"/>
        <end position="727"/>
    </location>
</feature>
<evidence type="ECO:0000256" key="3">
    <source>
        <dbReference type="ARBA" id="ARBA00005093"/>
    </source>
</evidence>
<evidence type="ECO:0000256" key="12">
    <source>
        <dbReference type="ARBA" id="ARBA00023180"/>
    </source>
</evidence>
<evidence type="ECO:0000256" key="5">
    <source>
        <dbReference type="ARBA" id="ARBA00011972"/>
    </source>
</evidence>
<feature type="compositionally biased region" description="Basic and acidic residues" evidence="14">
    <location>
        <begin position="193"/>
        <end position="202"/>
    </location>
</feature>
<evidence type="ECO:0000256" key="14">
    <source>
        <dbReference type="SAM" id="MobiDB-lite"/>
    </source>
</evidence>
<evidence type="ECO:0000313" key="16">
    <source>
        <dbReference type="EMBL" id="KAK1799093.1"/>
    </source>
</evidence>
<dbReference type="AlphaFoldDB" id="A0AAD8ZGJ3"/>
<dbReference type="EMBL" id="JAROKS010000012">
    <property type="protein sequence ID" value="KAK1799093.1"/>
    <property type="molecule type" value="Genomic_DNA"/>
</dbReference>
<evidence type="ECO:0000256" key="4">
    <source>
        <dbReference type="ARBA" id="ARBA00010195"/>
    </source>
</evidence>
<keyword evidence="11" id="KW-1015">Disulfide bond</keyword>
<keyword evidence="15" id="KW-1133">Transmembrane helix</keyword>
<dbReference type="GO" id="GO:0015012">
    <property type="term" value="P:heparan sulfate proteoglycan biosynthetic process"/>
    <property type="evidence" value="ECO:0007669"/>
    <property type="project" value="TreeGrafter"/>
</dbReference>
<keyword evidence="15" id="KW-0812">Transmembrane</keyword>
<dbReference type="PANTHER" id="PTHR46025">
    <property type="entry name" value="XYLOSYLTRANSFERASE OXT"/>
    <property type="match status" value="1"/>
</dbReference>
<feature type="compositionally biased region" description="Basic and acidic residues" evidence="14">
    <location>
        <begin position="601"/>
        <end position="635"/>
    </location>
</feature>
<dbReference type="GO" id="GO:0000139">
    <property type="term" value="C:Golgi membrane"/>
    <property type="evidence" value="ECO:0007669"/>
    <property type="project" value="UniProtKB-SubCell"/>
</dbReference>
<accession>A0AAD8ZGJ3</accession>
<dbReference type="EC" id="2.4.2.26" evidence="5"/>
<evidence type="ECO:0000256" key="9">
    <source>
        <dbReference type="ARBA" id="ARBA00023034"/>
    </source>
</evidence>
<feature type="region of interest" description="Disordered" evidence="14">
    <location>
        <begin position="654"/>
        <end position="673"/>
    </location>
</feature>
<reference evidence="16" key="1">
    <citation type="submission" date="2023-03" db="EMBL/GenBank/DDBJ databases">
        <title>Electrophorus voltai genome.</title>
        <authorList>
            <person name="Bian C."/>
        </authorList>
    </citation>
    <scope>NUCLEOTIDE SEQUENCE</scope>
    <source>
        <strain evidence="16">CB-2022</strain>
        <tissue evidence="16">Muscle</tissue>
    </source>
</reference>
<evidence type="ECO:0000256" key="8">
    <source>
        <dbReference type="ARBA" id="ARBA00022723"/>
    </source>
</evidence>
<organism evidence="16 17">
    <name type="scientific">Electrophorus voltai</name>
    <dbReference type="NCBI Taxonomy" id="2609070"/>
    <lineage>
        <taxon>Eukaryota</taxon>
        <taxon>Metazoa</taxon>
        <taxon>Chordata</taxon>
        <taxon>Craniata</taxon>
        <taxon>Vertebrata</taxon>
        <taxon>Euteleostomi</taxon>
        <taxon>Actinopterygii</taxon>
        <taxon>Neopterygii</taxon>
        <taxon>Teleostei</taxon>
        <taxon>Ostariophysi</taxon>
        <taxon>Gymnotiformes</taxon>
        <taxon>Gymnotoidei</taxon>
        <taxon>Gymnotidae</taxon>
        <taxon>Electrophorus</taxon>
    </lineage>
</organism>
<evidence type="ECO:0000256" key="13">
    <source>
        <dbReference type="ARBA" id="ARBA00047847"/>
    </source>
</evidence>
<feature type="region of interest" description="Disordered" evidence="14">
    <location>
        <begin position="695"/>
        <end position="805"/>
    </location>
</feature>
<dbReference type="InterPro" id="IPR043538">
    <property type="entry name" value="XYLT"/>
</dbReference>
<evidence type="ECO:0000313" key="17">
    <source>
        <dbReference type="Proteomes" id="UP001239994"/>
    </source>
</evidence>
<feature type="compositionally biased region" description="Basic and acidic residues" evidence="14">
    <location>
        <begin position="697"/>
        <end position="713"/>
    </location>
</feature>
<protein>
    <recommendedName>
        <fullName evidence="5">protein xylosyltransferase</fullName>
        <ecNumber evidence="5">2.4.2.26</ecNumber>
    </recommendedName>
</protein>
<dbReference type="Proteomes" id="UP001239994">
    <property type="component" value="Unassembled WGS sequence"/>
</dbReference>
<feature type="region of interest" description="Disordered" evidence="14">
    <location>
        <begin position="135"/>
        <end position="207"/>
    </location>
</feature>
<feature type="transmembrane region" description="Helical" evidence="15">
    <location>
        <begin position="108"/>
        <end position="131"/>
    </location>
</feature>